<dbReference type="InterPro" id="IPR011735">
    <property type="entry name" value="WlaTC/HtrL_glycosyltransf"/>
</dbReference>
<dbReference type="Proteomes" id="UP000678393">
    <property type="component" value="Unassembled WGS sequence"/>
</dbReference>
<comment type="caution">
    <text evidence="1">The sequence shown here is derived from an EMBL/GenBank/DDBJ whole genome shotgun (WGS) entry which is preliminary data.</text>
</comment>
<organism evidence="1 2">
    <name type="scientific">Candidula unifasciata</name>
    <dbReference type="NCBI Taxonomy" id="100452"/>
    <lineage>
        <taxon>Eukaryota</taxon>
        <taxon>Metazoa</taxon>
        <taxon>Spiralia</taxon>
        <taxon>Lophotrochozoa</taxon>
        <taxon>Mollusca</taxon>
        <taxon>Gastropoda</taxon>
        <taxon>Heterobranchia</taxon>
        <taxon>Euthyneura</taxon>
        <taxon>Panpulmonata</taxon>
        <taxon>Eupulmonata</taxon>
        <taxon>Stylommatophora</taxon>
        <taxon>Helicina</taxon>
        <taxon>Helicoidea</taxon>
        <taxon>Geomitridae</taxon>
        <taxon>Candidula</taxon>
    </lineage>
</organism>
<name>A0A8S3Z2T4_9EUPU</name>
<keyword evidence="2" id="KW-1185">Reference proteome</keyword>
<evidence type="ECO:0000313" key="2">
    <source>
        <dbReference type="Proteomes" id="UP000678393"/>
    </source>
</evidence>
<accession>A0A8S3Z2T4</accession>
<gene>
    <name evidence="1" type="ORF">CUNI_LOCUS7069</name>
</gene>
<protein>
    <submittedName>
        <fullName evidence="1">Uncharacterized protein</fullName>
    </submittedName>
</protein>
<dbReference type="EMBL" id="CAJHNH020001101">
    <property type="protein sequence ID" value="CAG5121511.1"/>
    <property type="molecule type" value="Genomic_DNA"/>
</dbReference>
<proteinExistence type="predicted"/>
<sequence>MQNSDESIRTPVNAGITIVTMYLNIGGFQKHTTQFTPQTYKRWMTTWSWLTNRVIAFFDNDEDLETFRQIRSLLSADRTVLIKLQRKEIPAFNKVEKIRTIYKNSSYPKHWPNTVVAEYSCAMNAKYDVLQMAVQRGLVHTEHMAWLDIGLFRNLLEPKRRPKDDRFSLDVPDNFNASTVGMSMVTPMTELLNLSAWNYIRDNRVWVSGAFVLATKEVMMKFARSYIMMANELLDKRMSSTDQQVIGAMYSPEYIDRQQVDIVDYRCNNGQFGLYRFDIIYFCLGYVCKDAAEKQLNYNKN</sequence>
<dbReference type="OrthoDB" id="411632at2759"/>
<dbReference type="AlphaFoldDB" id="A0A8S3Z2T4"/>
<reference evidence="1" key="1">
    <citation type="submission" date="2021-04" db="EMBL/GenBank/DDBJ databases">
        <authorList>
            <consortium name="Molecular Ecology Group"/>
        </authorList>
    </citation>
    <scope>NUCLEOTIDE SEQUENCE</scope>
</reference>
<evidence type="ECO:0000313" key="1">
    <source>
        <dbReference type="EMBL" id="CAG5121511.1"/>
    </source>
</evidence>
<dbReference type="Pfam" id="PF09612">
    <property type="entry name" value="HtrL_YibB"/>
    <property type="match status" value="1"/>
</dbReference>
<feature type="non-terminal residue" evidence="1">
    <location>
        <position position="301"/>
    </location>
</feature>